<feature type="signal peptide" evidence="1">
    <location>
        <begin position="1"/>
        <end position="20"/>
    </location>
</feature>
<dbReference type="InParanoid" id="A0A0C3GVE4"/>
<sequence>MKSVLIAAGASIALSSFSVAFPTQLISRVAQTVNIQAKTGDGDASVGFAITVGILNPTTSAALAQAKEAVNAEVNDAGVFCQAFSDNAGTEKLGPVFTSTTGPASFTNSSSGDVGSSADQAVPVGAYCCVTSANGFGACSGTGSSGTGGSTSTQTVRVEVFGADELAEQTEVPVDNSVFRFAGRFDSAQIIDVEGSKNPTCTAFSDVHGTKAIGKPFSTGLVTLGNEVIVQSLRCSA</sequence>
<reference evidence="3" key="2">
    <citation type="submission" date="2015-01" db="EMBL/GenBank/DDBJ databases">
        <title>Evolutionary Origins and Diversification of the Mycorrhizal Mutualists.</title>
        <authorList>
            <consortium name="DOE Joint Genome Institute"/>
            <consortium name="Mycorrhizal Genomics Consortium"/>
            <person name="Kohler A."/>
            <person name="Kuo A."/>
            <person name="Nagy L.G."/>
            <person name="Floudas D."/>
            <person name="Copeland A."/>
            <person name="Barry K.W."/>
            <person name="Cichocki N."/>
            <person name="Veneault-Fourrey C."/>
            <person name="LaButti K."/>
            <person name="Lindquist E.A."/>
            <person name="Lipzen A."/>
            <person name="Lundell T."/>
            <person name="Morin E."/>
            <person name="Murat C."/>
            <person name="Riley R."/>
            <person name="Ohm R."/>
            <person name="Sun H."/>
            <person name="Tunlid A."/>
            <person name="Henrissat B."/>
            <person name="Grigoriev I.V."/>
            <person name="Hibbett D.S."/>
            <person name="Martin F."/>
        </authorList>
    </citation>
    <scope>NUCLEOTIDE SEQUENCE [LARGE SCALE GENOMIC DNA]</scope>
    <source>
        <strain evidence="3">Zn</strain>
    </source>
</reference>
<proteinExistence type="predicted"/>
<evidence type="ECO:0000313" key="2">
    <source>
        <dbReference type="EMBL" id="KIM95239.1"/>
    </source>
</evidence>
<keyword evidence="3" id="KW-1185">Reference proteome</keyword>
<dbReference type="HOGENOM" id="CLU_1170940_0_0_1"/>
<keyword evidence="1" id="KW-0732">Signal</keyword>
<dbReference type="AlphaFoldDB" id="A0A0C3GVE4"/>
<evidence type="ECO:0000256" key="1">
    <source>
        <dbReference type="SAM" id="SignalP"/>
    </source>
</evidence>
<accession>A0A0C3GVE4</accession>
<dbReference type="Proteomes" id="UP000054321">
    <property type="component" value="Unassembled WGS sequence"/>
</dbReference>
<feature type="chain" id="PRO_5002164737" evidence="1">
    <location>
        <begin position="21"/>
        <end position="237"/>
    </location>
</feature>
<name>A0A0C3GVE4_OIDMZ</name>
<protein>
    <submittedName>
        <fullName evidence="2">Uncharacterized protein</fullName>
    </submittedName>
</protein>
<dbReference type="OrthoDB" id="3551903at2759"/>
<dbReference type="EMBL" id="KN832887">
    <property type="protein sequence ID" value="KIM95239.1"/>
    <property type="molecule type" value="Genomic_DNA"/>
</dbReference>
<evidence type="ECO:0000313" key="3">
    <source>
        <dbReference type="Proteomes" id="UP000054321"/>
    </source>
</evidence>
<gene>
    <name evidence="2" type="ORF">OIDMADRAFT_148893</name>
</gene>
<reference evidence="2 3" key="1">
    <citation type="submission" date="2014-04" db="EMBL/GenBank/DDBJ databases">
        <authorList>
            <consortium name="DOE Joint Genome Institute"/>
            <person name="Kuo A."/>
            <person name="Martino E."/>
            <person name="Perotto S."/>
            <person name="Kohler A."/>
            <person name="Nagy L.G."/>
            <person name="Floudas D."/>
            <person name="Copeland A."/>
            <person name="Barry K.W."/>
            <person name="Cichocki N."/>
            <person name="Veneault-Fourrey C."/>
            <person name="LaButti K."/>
            <person name="Lindquist E.A."/>
            <person name="Lipzen A."/>
            <person name="Lundell T."/>
            <person name="Morin E."/>
            <person name="Murat C."/>
            <person name="Sun H."/>
            <person name="Tunlid A."/>
            <person name="Henrissat B."/>
            <person name="Grigoriev I.V."/>
            <person name="Hibbett D.S."/>
            <person name="Martin F."/>
            <person name="Nordberg H.P."/>
            <person name="Cantor M.N."/>
            <person name="Hua S.X."/>
        </authorList>
    </citation>
    <scope>NUCLEOTIDE SEQUENCE [LARGE SCALE GENOMIC DNA]</scope>
    <source>
        <strain evidence="2 3">Zn</strain>
    </source>
</reference>
<organism evidence="2 3">
    <name type="scientific">Oidiodendron maius (strain Zn)</name>
    <dbReference type="NCBI Taxonomy" id="913774"/>
    <lineage>
        <taxon>Eukaryota</taxon>
        <taxon>Fungi</taxon>
        <taxon>Dikarya</taxon>
        <taxon>Ascomycota</taxon>
        <taxon>Pezizomycotina</taxon>
        <taxon>Leotiomycetes</taxon>
        <taxon>Leotiomycetes incertae sedis</taxon>
        <taxon>Myxotrichaceae</taxon>
        <taxon>Oidiodendron</taxon>
    </lineage>
</organism>